<evidence type="ECO:0000313" key="1">
    <source>
        <dbReference type="EMBL" id="MCI50907.1"/>
    </source>
</evidence>
<dbReference type="AlphaFoldDB" id="A0A392SR73"/>
<name>A0A392SR73_9FABA</name>
<evidence type="ECO:0000313" key="2">
    <source>
        <dbReference type="Proteomes" id="UP000265520"/>
    </source>
</evidence>
<dbReference type="Proteomes" id="UP000265520">
    <property type="component" value="Unassembled WGS sequence"/>
</dbReference>
<proteinExistence type="predicted"/>
<reference evidence="1 2" key="1">
    <citation type="journal article" date="2018" name="Front. Plant Sci.">
        <title>Red Clover (Trifolium pratense) and Zigzag Clover (T. medium) - A Picture of Genomic Similarities and Differences.</title>
        <authorList>
            <person name="Dluhosova J."/>
            <person name="Istvanek J."/>
            <person name="Nedelnik J."/>
            <person name="Repkova J."/>
        </authorList>
    </citation>
    <scope>NUCLEOTIDE SEQUENCE [LARGE SCALE GENOMIC DNA]</scope>
    <source>
        <strain evidence="2">cv. 10/8</strain>
        <tissue evidence="1">Leaf</tissue>
    </source>
</reference>
<protein>
    <submittedName>
        <fullName evidence="1">Uncharacterized protein</fullName>
    </submittedName>
</protein>
<keyword evidence="2" id="KW-1185">Reference proteome</keyword>
<dbReference type="EMBL" id="LXQA010423833">
    <property type="protein sequence ID" value="MCI50907.1"/>
    <property type="molecule type" value="Genomic_DNA"/>
</dbReference>
<sequence length="24" mass="2715">MIGFRVLNQAMLSRHGWKQVGTGK</sequence>
<feature type="non-terminal residue" evidence="1">
    <location>
        <position position="24"/>
    </location>
</feature>
<accession>A0A392SR73</accession>
<organism evidence="1 2">
    <name type="scientific">Trifolium medium</name>
    <dbReference type="NCBI Taxonomy" id="97028"/>
    <lineage>
        <taxon>Eukaryota</taxon>
        <taxon>Viridiplantae</taxon>
        <taxon>Streptophyta</taxon>
        <taxon>Embryophyta</taxon>
        <taxon>Tracheophyta</taxon>
        <taxon>Spermatophyta</taxon>
        <taxon>Magnoliopsida</taxon>
        <taxon>eudicotyledons</taxon>
        <taxon>Gunneridae</taxon>
        <taxon>Pentapetalae</taxon>
        <taxon>rosids</taxon>
        <taxon>fabids</taxon>
        <taxon>Fabales</taxon>
        <taxon>Fabaceae</taxon>
        <taxon>Papilionoideae</taxon>
        <taxon>50 kb inversion clade</taxon>
        <taxon>NPAAA clade</taxon>
        <taxon>Hologalegina</taxon>
        <taxon>IRL clade</taxon>
        <taxon>Trifolieae</taxon>
        <taxon>Trifolium</taxon>
    </lineage>
</organism>
<comment type="caution">
    <text evidence="1">The sequence shown here is derived from an EMBL/GenBank/DDBJ whole genome shotgun (WGS) entry which is preliminary data.</text>
</comment>